<dbReference type="InterPro" id="IPR005302">
    <property type="entry name" value="MoCF_Sase_C"/>
</dbReference>
<gene>
    <name evidence="2" type="ORF">STRIP9103_00607</name>
</gene>
<dbReference type="OrthoDB" id="9793178at2"/>
<protein>
    <submittedName>
        <fullName evidence="2">MOSC domain protein</fullName>
    </submittedName>
</protein>
<dbReference type="PATRIC" id="fig|698759.3.peg.8927"/>
<dbReference type="Pfam" id="PF03473">
    <property type="entry name" value="MOSC"/>
    <property type="match status" value="1"/>
</dbReference>
<reference evidence="2 3" key="1">
    <citation type="submission" date="2012-11" db="EMBL/GenBank/DDBJ databases">
        <authorList>
            <person name="Huguet-Tapia J.C."/>
            <person name="Durkin A.S."/>
            <person name="Pettis G.S."/>
            <person name="Badger J.H."/>
        </authorList>
    </citation>
    <scope>NUCLEOTIDE SEQUENCE [LARGE SCALE GENOMIC DNA]</scope>
    <source>
        <strain evidence="2 3">91-03</strain>
    </source>
</reference>
<keyword evidence="3" id="KW-1185">Reference proteome</keyword>
<accession>L1KIQ4</accession>
<evidence type="ECO:0000259" key="1">
    <source>
        <dbReference type="PROSITE" id="PS51340"/>
    </source>
</evidence>
<comment type="caution">
    <text evidence="2">The sequence shown here is derived from an EMBL/GenBank/DDBJ whole genome shotgun (WGS) entry which is preliminary data.</text>
</comment>
<dbReference type="RefSeq" id="WP_009341829.1">
    <property type="nucleotide sequence ID" value="NZ_AEJC01000662.1"/>
</dbReference>
<dbReference type="GO" id="GO:0030151">
    <property type="term" value="F:molybdenum ion binding"/>
    <property type="evidence" value="ECO:0007669"/>
    <property type="project" value="InterPro"/>
</dbReference>
<feature type="domain" description="MOSC" evidence="1">
    <location>
        <begin position="1"/>
        <end position="118"/>
    </location>
</feature>
<dbReference type="Proteomes" id="UP000010411">
    <property type="component" value="Unassembled WGS sequence"/>
</dbReference>
<evidence type="ECO:0000313" key="3">
    <source>
        <dbReference type="Proteomes" id="UP000010411"/>
    </source>
</evidence>
<dbReference type="InterPro" id="IPR011037">
    <property type="entry name" value="Pyrv_Knase-like_insert_dom_sf"/>
</dbReference>
<dbReference type="AlphaFoldDB" id="L1KIQ4"/>
<organism evidence="2 3">
    <name type="scientific">Streptomyces ipomoeae 91-03</name>
    <dbReference type="NCBI Taxonomy" id="698759"/>
    <lineage>
        <taxon>Bacteria</taxon>
        <taxon>Bacillati</taxon>
        <taxon>Actinomycetota</taxon>
        <taxon>Actinomycetes</taxon>
        <taxon>Kitasatosporales</taxon>
        <taxon>Streptomycetaceae</taxon>
        <taxon>Streptomyces</taxon>
    </lineage>
</organism>
<feature type="non-terminal residue" evidence="2">
    <location>
        <position position="1"/>
    </location>
</feature>
<dbReference type="PANTHER" id="PTHR14237">
    <property type="entry name" value="MOLYBDOPTERIN COFACTOR SULFURASE MOSC"/>
    <property type="match status" value="1"/>
</dbReference>
<dbReference type="PANTHER" id="PTHR14237:SF19">
    <property type="entry name" value="MITOCHONDRIAL AMIDOXIME REDUCING COMPONENT 1"/>
    <property type="match status" value="1"/>
</dbReference>
<dbReference type="PROSITE" id="PS51340">
    <property type="entry name" value="MOSC"/>
    <property type="match status" value="1"/>
</dbReference>
<dbReference type="GO" id="GO:0003824">
    <property type="term" value="F:catalytic activity"/>
    <property type="evidence" value="ECO:0007669"/>
    <property type="project" value="InterPro"/>
</dbReference>
<sequence length="119" mass="13124">TTLASLDALNTLVAQGDHPEEGPLPMNRFRPNLVVEGTDAWEEDGWRRVAVGEVTFRVAKMCGRCVVTTTDQNTAARGREPLRTLARHRRFGDKLVFGQNLVPESGGTVRIGDPVRVLE</sequence>
<name>L1KIQ4_9ACTN</name>
<dbReference type="SUPFAM" id="SSF50800">
    <property type="entry name" value="PK beta-barrel domain-like"/>
    <property type="match status" value="1"/>
</dbReference>
<proteinExistence type="predicted"/>
<dbReference type="GO" id="GO:0030170">
    <property type="term" value="F:pyridoxal phosphate binding"/>
    <property type="evidence" value="ECO:0007669"/>
    <property type="project" value="InterPro"/>
</dbReference>
<evidence type="ECO:0000313" key="2">
    <source>
        <dbReference type="EMBL" id="EKX60345.1"/>
    </source>
</evidence>
<dbReference type="EMBL" id="AEJC01000662">
    <property type="protein sequence ID" value="EKX60345.1"/>
    <property type="molecule type" value="Genomic_DNA"/>
</dbReference>